<reference evidence="1 2" key="5">
    <citation type="journal article" date="2019" name="Gigascience">
        <title>A chromosome-scale genome assembly of cucumber (Cucumis sativus L.).</title>
        <authorList>
            <person name="Li Q."/>
            <person name="Li H."/>
            <person name="Huang W."/>
            <person name="Xu Y."/>
            <person name="Zhou Q."/>
            <person name="Wang S."/>
            <person name="Ruan J."/>
            <person name="Huang S."/>
            <person name="Zhang Z."/>
        </authorList>
    </citation>
    <scope>NUCLEOTIDE SEQUENCE [LARGE SCALE GENOMIC DNA]</scope>
    <source>
        <strain evidence="2">cv. 9930</strain>
        <tissue evidence="1">Leaf</tissue>
    </source>
</reference>
<evidence type="ECO:0000313" key="1">
    <source>
        <dbReference type="EMBL" id="KAE8637507.1"/>
    </source>
</evidence>
<sequence>MLLPRLGRSELRQRCLNAGTTELEGWKMYIGFQHREILVSASGAVLVDGSDFPADVGKG</sequence>
<proteinExistence type="predicted"/>
<gene>
    <name evidence="1" type="ORF">Csa_004763</name>
</gene>
<reference evidence="1 2" key="2">
    <citation type="journal article" date="2009" name="PLoS ONE">
        <title>An integrated genetic and cytogenetic map of the cucumber genome.</title>
        <authorList>
            <person name="Ren Y."/>
            <person name="Zhang Z."/>
            <person name="Liu J."/>
            <person name="Staub J.E."/>
            <person name="Han Y."/>
            <person name="Cheng Z."/>
            <person name="Li X."/>
            <person name="Lu J."/>
            <person name="Miao H."/>
            <person name="Kang H."/>
            <person name="Xie B."/>
            <person name="Gu X."/>
            <person name="Wang X."/>
            <person name="Du Y."/>
            <person name="Jin W."/>
            <person name="Huang S."/>
        </authorList>
    </citation>
    <scope>NUCLEOTIDE SEQUENCE [LARGE SCALE GENOMIC DNA]</scope>
    <source>
        <strain evidence="2">cv. 9930</strain>
        <tissue evidence="1">Leaf</tissue>
    </source>
</reference>
<protein>
    <submittedName>
        <fullName evidence="1">Uncharacterized protein</fullName>
    </submittedName>
</protein>
<name>A0ACB6HC51_CUCSA</name>
<dbReference type="EMBL" id="ACHR03000018">
    <property type="protein sequence ID" value="KAE8637507.1"/>
    <property type="molecule type" value="Genomic_DNA"/>
</dbReference>
<keyword evidence="2" id="KW-1185">Reference proteome</keyword>
<comment type="caution">
    <text evidence="1">The sequence shown here is derived from an EMBL/GenBank/DDBJ whole genome shotgun (WGS) entry which is preliminary data.</text>
</comment>
<reference evidence="1 2" key="4">
    <citation type="journal article" date="2011" name="BMC Genomics">
        <title>RNA-Seq improves annotation of protein-coding genes in the cucumber genome.</title>
        <authorList>
            <person name="Li Z."/>
            <person name="Zhang Z."/>
            <person name="Yan P."/>
            <person name="Huang S."/>
            <person name="Fei Z."/>
            <person name="Lin K."/>
        </authorList>
    </citation>
    <scope>NUCLEOTIDE SEQUENCE [LARGE SCALE GENOMIC DNA]</scope>
    <source>
        <strain evidence="2">cv. 9930</strain>
        <tissue evidence="1">Leaf</tissue>
    </source>
</reference>
<accession>A0ACB6HC51</accession>
<reference evidence="1 2" key="3">
    <citation type="journal article" date="2010" name="BMC Genomics">
        <title>Transcriptome sequencing and comparative analysis of cucumber flowers with different sex types.</title>
        <authorList>
            <person name="Guo S."/>
            <person name="Zheng Y."/>
            <person name="Joung J.G."/>
            <person name="Liu S."/>
            <person name="Zhang Z."/>
            <person name="Crasta O.R."/>
            <person name="Sobral B.W."/>
            <person name="Xu Y."/>
            <person name="Huang S."/>
            <person name="Fei Z."/>
        </authorList>
    </citation>
    <scope>NUCLEOTIDE SEQUENCE [LARGE SCALE GENOMIC DNA]</scope>
    <source>
        <strain evidence="2">cv. 9930</strain>
        <tissue evidence="1">Leaf</tissue>
    </source>
</reference>
<evidence type="ECO:0000313" key="2">
    <source>
        <dbReference type="Proteomes" id="UP000029981"/>
    </source>
</evidence>
<reference evidence="1 2" key="1">
    <citation type="journal article" date="2009" name="Nat. Genet.">
        <title>The genome of the cucumber, Cucumis sativus L.</title>
        <authorList>
            <person name="Huang S."/>
            <person name="Li R."/>
            <person name="Zhang Z."/>
            <person name="Li L."/>
            <person name="Gu X."/>
            <person name="Fan W."/>
            <person name="Lucas W.J."/>
            <person name="Wang X."/>
            <person name="Xie B."/>
            <person name="Ni P."/>
            <person name="Ren Y."/>
            <person name="Zhu H."/>
            <person name="Li J."/>
            <person name="Lin K."/>
            <person name="Jin W."/>
            <person name="Fei Z."/>
            <person name="Li G."/>
            <person name="Staub J."/>
            <person name="Kilian A."/>
            <person name="van der Vossen E.A."/>
            <person name="Wu Y."/>
            <person name="Guo J."/>
            <person name="He J."/>
            <person name="Jia Z."/>
            <person name="Ren Y."/>
            <person name="Tian G."/>
            <person name="Lu Y."/>
            <person name="Ruan J."/>
            <person name="Qian W."/>
            <person name="Wang M."/>
            <person name="Huang Q."/>
            <person name="Li B."/>
            <person name="Xuan Z."/>
            <person name="Cao J."/>
            <person name="Asan"/>
            <person name="Wu Z."/>
            <person name="Zhang J."/>
            <person name="Cai Q."/>
            <person name="Bai Y."/>
            <person name="Zhao B."/>
            <person name="Han Y."/>
            <person name="Li Y."/>
            <person name="Li X."/>
            <person name="Wang S."/>
            <person name="Shi Q."/>
            <person name="Liu S."/>
            <person name="Cho W.K."/>
            <person name="Kim J.Y."/>
            <person name="Xu Y."/>
            <person name="Heller-Uszynska K."/>
            <person name="Miao H."/>
            <person name="Cheng Z."/>
            <person name="Zhang S."/>
            <person name="Wu J."/>
            <person name="Yang Y."/>
            <person name="Kang H."/>
            <person name="Li M."/>
            <person name="Liang H."/>
            <person name="Ren X."/>
            <person name="Shi Z."/>
            <person name="Wen M."/>
            <person name="Jian M."/>
            <person name="Yang H."/>
            <person name="Zhang G."/>
            <person name="Yang Z."/>
            <person name="Chen R."/>
            <person name="Liu S."/>
            <person name="Li J."/>
            <person name="Ma L."/>
            <person name="Liu H."/>
            <person name="Zhou Y."/>
            <person name="Zhao J."/>
            <person name="Fang X."/>
            <person name="Li G."/>
            <person name="Fang L."/>
            <person name="Li Y."/>
            <person name="Liu D."/>
            <person name="Zheng H."/>
            <person name="Zhang Y."/>
            <person name="Qin N."/>
            <person name="Li Z."/>
            <person name="Yang G."/>
            <person name="Yang S."/>
            <person name="Bolund L."/>
            <person name="Kristiansen K."/>
            <person name="Zheng H."/>
            <person name="Li S."/>
            <person name="Zhang X."/>
            <person name="Yang H."/>
            <person name="Wang J."/>
            <person name="Sun R."/>
            <person name="Zhang B."/>
            <person name="Jiang S."/>
            <person name="Wang J."/>
            <person name="Du Y."/>
            <person name="Li S."/>
        </authorList>
    </citation>
    <scope>NUCLEOTIDE SEQUENCE [LARGE SCALE GENOMIC DNA]</scope>
    <source>
        <strain evidence="2">cv. 9930</strain>
        <tissue evidence="1">Leaf</tissue>
    </source>
</reference>
<organism evidence="1 2">
    <name type="scientific">Cucumis sativus</name>
    <name type="common">Cucumber</name>
    <dbReference type="NCBI Taxonomy" id="3659"/>
    <lineage>
        <taxon>Eukaryota</taxon>
        <taxon>Viridiplantae</taxon>
        <taxon>Streptophyta</taxon>
        <taxon>Embryophyta</taxon>
        <taxon>Tracheophyta</taxon>
        <taxon>Spermatophyta</taxon>
        <taxon>Magnoliopsida</taxon>
        <taxon>eudicotyledons</taxon>
        <taxon>Gunneridae</taxon>
        <taxon>Pentapetalae</taxon>
        <taxon>rosids</taxon>
        <taxon>fabids</taxon>
        <taxon>Cucurbitales</taxon>
        <taxon>Cucurbitaceae</taxon>
        <taxon>Benincaseae</taxon>
        <taxon>Cucumis</taxon>
    </lineage>
</organism>
<dbReference type="Proteomes" id="UP000029981">
    <property type="component" value="Unassembled WGS sequence"/>
</dbReference>